<dbReference type="OrthoDB" id="9811671at2"/>
<sequence>MKSAFFGLTLAAALGGAALADPVDGTWKTAEGETGGYLHVTIGPCGAAICGTIAQAFDASGAASADYAHLGKKLIWDMTAEGGGAYSGGTIWAPDTDKTYRSKMALSGDALEVKGCVAGGLICRGQTWTRIK</sequence>
<keyword evidence="1" id="KW-0732">Signal</keyword>
<accession>A0A2M8J5Z8</accession>
<dbReference type="InterPro" id="IPR019223">
    <property type="entry name" value="DUF2147"/>
</dbReference>
<organism evidence="3 4">
    <name type="scientific">Pseudooceanicola lipolyticus</name>
    <dbReference type="NCBI Taxonomy" id="2029104"/>
    <lineage>
        <taxon>Bacteria</taxon>
        <taxon>Pseudomonadati</taxon>
        <taxon>Pseudomonadota</taxon>
        <taxon>Alphaproteobacteria</taxon>
        <taxon>Rhodobacterales</taxon>
        <taxon>Paracoccaceae</taxon>
        <taxon>Pseudooceanicola</taxon>
    </lineage>
</organism>
<dbReference type="AlphaFoldDB" id="A0A2M8J5Z8"/>
<dbReference type="PANTHER" id="PTHR36919:SF2">
    <property type="entry name" value="BLL6627 PROTEIN"/>
    <property type="match status" value="1"/>
</dbReference>
<evidence type="ECO:0000256" key="1">
    <source>
        <dbReference type="SAM" id="SignalP"/>
    </source>
</evidence>
<feature type="domain" description="DUF2147" evidence="2">
    <location>
        <begin position="25"/>
        <end position="130"/>
    </location>
</feature>
<evidence type="ECO:0000259" key="2">
    <source>
        <dbReference type="Pfam" id="PF09917"/>
    </source>
</evidence>
<feature type="signal peptide" evidence="1">
    <location>
        <begin position="1"/>
        <end position="20"/>
    </location>
</feature>
<dbReference type="Gene3D" id="2.40.128.520">
    <property type="match status" value="1"/>
</dbReference>
<dbReference type="Proteomes" id="UP000231553">
    <property type="component" value="Unassembled WGS sequence"/>
</dbReference>
<reference evidence="3 4" key="1">
    <citation type="journal article" date="2018" name="Int. J. Syst. Evol. Microbiol.">
        <title>Pseudooceanicola lipolyticus sp. nov., a marine alphaproteobacterium, reclassification of Oceanicola flagellatus as Pseudooceanicola flagellatus comb. nov. and emended description of the genus Pseudooceanicola.</title>
        <authorList>
            <person name="Huang M.-M."/>
            <person name="Guo L.-L."/>
            <person name="Wu Y.-H."/>
            <person name="Lai Q.-L."/>
            <person name="Shao Z.-Z."/>
            <person name="Wang C.-S."/>
            <person name="Wu M."/>
            <person name="Xu X.-W."/>
        </authorList>
    </citation>
    <scope>NUCLEOTIDE SEQUENCE [LARGE SCALE GENOMIC DNA]</scope>
    <source>
        <strain evidence="3 4">157</strain>
    </source>
</reference>
<gene>
    <name evidence="3" type="ORF">CVM52_03450</name>
</gene>
<evidence type="ECO:0000313" key="3">
    <source>
        <dbReference type="EMBL" id="PJE38209.1"/>
    </source>
</evidence>
<keyword evidence="4" id="KW-1185">Reference proteome</keyword>
<protein>
    <submittedName>
        <fullName evidence="3">DUF2147 domain-containing protein</fullName>
    </submittedName>
</protein>
<comment type="caution">
    <text evidence="3">The sequence shown here is derived from an EMBL/GenBank/DDBJ whole genome shotgun (WGS) entry which is preliminary data.</text>
</comment>
<dbReference type="RefSeq" id="WP_100161203.1">
    <property type="nucleotide sequence ID" value="NZ_PGTB01000004.1"/>
</dbReference>
<dbReference type="Pfam" id="PF09917">
    <property type="entry name" value="DUF2147"/>
    <property type="match status" value="1"/>
</dbReference>
<proteinExistence type="predicted"/>
<feature type="chain" id="PRO_5014870164" evidence="1">
    <location>
        <begin position="21"/>
        <end position="132"/>
    </location>
</feature>
<dbReference type="PANTHER" id="PTHR36919">
    <property type="entry name" value="BLR1215 PROTEIN"/>
    <property type="match status" value="1"/>
</dbReference>
<name>A0A2M8J5Z8_9RHOB</name>
<dbReference type="EMBL" id="PGTB01000004">
    <property type="protein sequence ID" value="PJE38209.1"/>
    <property type="molecule type" value="Genomic_DNA"/>
</dbReference>
<evidence type="ECO:0000313" key="4">
    <source>
        <dbReference type="Proteomes" id="UP000231553"/>
    </source>
</evidence>